<sequence>MTALLSEDLDQLAAWVADSDLVINPNKTKAIWLGTRRYISQLRAGDVPPPVIKGNPVLVVDRLKLLGVLDSELQLMNPEEFSEKYGEIKANIPIEYGQELKPLPHGNIDIETVEEESNEQSKKKTTQATIELFIII</sequence>
<organism evidence="1 2">
    <name type="scientific">Trichogramma kaykai</name>
    <dbReference type="NCBI Taxonomy" id="54128"/>
    <lineage>
        <taxon>Eukaryota</taxon>
        <taxon>Metazoa</taxon>
        <taxon>Ecdysozoa</taxon>
        <taxon>Arthropoda</taxon>
        <taxon>Hexapoda</taxon>
        <taxon>Insecta</taxon>
        <taxon>Pterygota</taxon>
        <taxon>Neoptera</taxon>
        <taxon>Endopterygota</taxon>
        <taxon>Hymenoptera</taxon>
        <taxon>Apocrita</taxon>
        <taxon>Proctotrupomorpha</taxon>
        <taxon>Chalcidoidea</taxon>
        <taxon>Trichogrammatidae</taxon>
        <taxon>Trichogramma</taxon>
    </lineage>
</organism>
<dbReference type="Proteomes" id="UP001627154">
    <property type="component" value="Unassembled WGS sequence"/>
</dbReference>
<accession>A0ABD2X8H0</accession>
<evidence type="ECO:0000313" key="1">
    <source>
        <dbReference type="EMBL" id="KAL3401052.1"/>
    </source>
</evidence>
<proteinExistence type="predicted"/>
<reference evidence="1 2" key="1">
    <citation type="journal article" date="2024" name="bioRxiv">
        <title>A reference genome for Trichogramma kaykai: A tiny desert-dwelling parasitoid wasp with competing sex-ratio distorters.</title>
        <authorList>
            <person name="Culotta J."/>
            <person name="Lindsey A.R."/>
        </authorList>
    </citation>
    <scope>NUCLEOTIDE SEQUENCE [LARGE SCALE GENOMIC DNA]</scope>
    <source>
        <strain evidence="1 2">KSX58</strain>
    </source>
</reference>
<comment type="caution">
    <text evidence="1">The sequence shown here is derived from an EMBL/GenBank/DDBJ whole genome shotgun (WGS) entry which is preliminary data.</text>
</comment>
<keyword evidence="2" id="KW-1185">Reference proteome</keyword>
<dbReference type="AlphaFoldDB" id="A0ABD2X8H0"/>
<evidence type="ECO:0008006" key="3">
    <source>
        <dbReference type="Google" id="ProtNLM"/>
    </source>
</evidence>
<dbReference type="EMBL" id="JBJJXI010000049">
    <property type="protein sequence ID" value="KAL3401052.1"/>
    <property type="molecule type" value="Genomic_DNA"/>
</dbReference>
<evidence type="ECO:0000313" key="2">
    <source>
        <dbReference type="Proteomes" id="UP001627154"/>
    </source>
</evidence>
<gene>
    <name evidence="1" type="ORF">TKK_005690</name>
</gene>
<protein>
    <recommendedName>
        <fullName evidence="3">Reverse transcriptase domain-containing protein</fullName>
    </recommendedName>
</protein>
<name>A0ABD2X8H0_9HYME</name>